<dbReference type="OrthoDB" id="5855668at2759"/>
<dbReference type="CDD" id="cd04048">
    <property type="entry name" value="C2A_Copine"/>
    <property type="match status" value="1"/>
</dbReference>
<sequence length="237" mass="27328">MLDTAGNTFLELRVECQMLPKLDFFSESDPVVIMSLRSDEPPNLWLEFGRTEVIQDTPNPRFTKCFVLRGKETQLRFDAFDIDNESDNMEEQDYIGFLETSLEDILLTKGRILTQPLINPERDFSGEITLIAEEMADTPEKVTFRFAAESIEVNHASYFFEIYRRRKDGRSVVVYRSNPCKKSSSITWEPFTISLGMLVYGDLYQDFTVQLFGFNKNGGNIYAVHPSEATKTNDHVR</sequence>
<dbReference type="InParanoid" id="A0A1Y1XY38"/>
<protein>
    <recommendedName>
        <fullName evidence="1">C2 domain-containing protein</fullName>
    </recommendedName>
</protein>
<dbReference type="InterPro" id="IPR035892">
    <property type="entry name" value="C2_domain_sf"/>
</dbReference>
<dbReference type="GO" id="GO:0005886">
    <property type="term" value="C:plasma membrane"/>
    <property type="evidence" value="ECO:0007669"/>
    <property type="project" value="TreeGrafter"/>
</dbReference>
<dbReference type="GO" id="GO:0071277">
    <property type="term" value="P:cellular response to calcium ion"/>
    <property type="evidence" value="ECO:0007669"/>
    <property type="project" value="TreeGrafter"/>
</dbReference>
<accession>A0A1Y1XY38</accession>
<evidence type="ECO:0000313" key="2">
    <source>
        <dbReference type="EMBL" id="ORX90274.1"/>
    </source>
</evidence>
<evidence type="ECO:0000259" key="1">
    <source>
        <dbReference type="PROSITE" id="PS50004"/>
    </source>
</evidence>
<dbReference type="PANTHER" id="PTHR10857:SF106">
    <property type="entry name" value="C2 DOMAIN-CONTAINING PROTEIN"/>
    <property type="match status" value="1"/>
</dbReference>
<proteinExistence type="predicted"/>
<dbReference type="STRING" id="1314790.A0A1Y1XY38"/>
<comment type="caution">
    <text evidence="2">The sequence shown here is derived from an EMBL/GenBank/DDBJ whole genome shotgun (WGS) entry which is preliminary data.</text>
</comment>
<organism evidence="2 3">
    <name type="scientific">Basidiobolus meristosporus CBS 931.73</name>
    <dbReference type="NCBI Taxonomy" id="1314790"/>
    <lineage>
        <taxon>Eukaryota</taxon>
        <taxon>Fungi</taxon>
        <taxon>Fungi incertae sedis</taxon>
        <taxon>Zoopagomycota</taxon>
        <taxon>Entomophthoromycotina</taxon>
        <taxon>Basidiobolomycetes</taxon>
        <taxon>Basidiobolales</taxon>
        <taxon>Basidiobolaceae</taxon>
        <taxon>Basidiobolus</taxon>
    </lineage>
</organism>
<evidence type="ECO:0000313" key="3">
    <source>
        <dbReference type="Proteomes" id="UP000193498"/>
    </source>
</evidence>
<gene>
    <name evidence="2" type="ORF">K493DRAFT_60199</name>
</gene>
<dbReference type="Gene3D" id="2.60.40.150">
    <property type="entry name" value="C2 domain"/>
    <property type="match status" value="1"/>
</dbReference>
<reference evidence="2 3" key="1">
    <citation type="submission" date="2016-07" db="EMBL/GenBank/DDBJ databases">
        <title>Pervasive Adenine N6-methylation of Active Genes in Fungi.</title>
        <authorList>
            <consortium name="DOE Joint Genome Institute"/>
            <person name="Mondo S.J."/>
            <person name="Dannebaum R.O."/>
            <person name="Kuo R.C."/>
            <person name="Labutti K."/>
            <person name="Haridas S."/>
            <person name="Kuo A."/>
            <person name="Salamov A."/>
            <person name="Ahrendt S.R."/>
            <person name="Lipzen A."/>
            <person name="Sullivan W."/>
            <person name="Andreopoulos W.B."/>
            <person name="Clum A."/>
            <person name="Lindquist E."/>
            <person name="Daum C."/>
            <person name="Ramamoorthy G.K."/>
            <person name="Gryganskyi A."/>
            <person name="Culley D."/>
            <person name="Magnuson J.K."/>
            <person name="James T.Y."/>
            <person name="O'Malley M.A."/>
            <person name="Stajich J.E."/>
            <person name="Spatafora J.W."/>
            <person name="Visel A."/>
            <person name="Grigoriev I.V."/>
        </authorList>
    </citation>
    <scope>NUCLEOTIDE SEQUENCE [LARGE SCALE GENOMIC DNA]</scope>
    <source>
        <strain evidence="2 3">CBS 931.73</strain>
    </source>
</reference>
<feature type="domain" description="C2" evidence="1">
    <location>
        <begin position="1"/>
        <end position="117"/>
    </location>
</feature>
<dbReference type="PROSITE" id="PS50004">
    <property type="entry name" value="C2"/>
    <property type="match status" value="1"/>
</dbReference>
<dbReference type="PANTHER" id="PTHR10857">
    <property type="entry name" value="COPINE"/>
    <property type="match status" value="1"/>
</dbReference>
<dbReference type="GO" id="GO:0005544">
    <property type="term" value="F:calcium-dependent phospholipid binding"/>
    <property type="evidence" value="ECO:0007669"/>
    <property type="project" value="InterPro"/>
</dbReference>
<dbReference type="Pfam" id="PF00168">
    <property type="entry name" value="C2"/>
    <property type="match status" value="1"/>
</dbReference>
<dbReference type="Proteomes" id="UP000193498">
    <property type="component" value="Unassembled WGS sequence"/>
</dbReference>
<dbReference type="EMBL" id="MCFE01000387">
    <property type="protein sequence ID" value="ORX90274.1"/>
    <property type="molecule type" value="Genomic_DNA"/>
</dbReference>
<dbReference type="InterPro" id="IPR000008">
    <property type="entry name" value="C2_dom"/>
</dbReference>
<dbReference type="AlphaFoldDB" id="A0A1Y1XY38"/>
<dbReference type="InterPro" id="IPR045052">
    <property type="entry name" value="Copine"/>
</dbReference>
<name>A0A1Y1XY38_9FUNG</name>
<keyword evidence="3" id="KW-1185">Reference proteome</keyword>
<dbReference type="SUPFAM" id="SSF49562">
    <property type="entry name" value="C2 domain (Calcium/lipid-binding domain, CaLB)"/>
    <property type="match status" value="1"/>
</dbReference>